<evidence type="ECO:0000256" key="4">
    <source>
        <dbReference type="ARBA" id="ARBA00022691"/>
    </source>
</evidence>
<dbReference type="PANTHER" id="PTHR43836:SF6">
    <property type="entry name" value="PUTATIVE (AFU_ORTHOLOGUE AFUA_2G00150)-RELATED"/>
    <property type="match status" value="1"/>
</dbReference>
<dbReference type="Pfam" id="PF13578">
    <property type="entry name" value="Methyltransf_24"/>
    <property type="match status" value="1"/>
</dbReference>
<dbReference type="PROSITE" id="PS51682">
    <property type="entry name" value="SAM_OMT_I"/>
    <property type="match status" value="1"/>
</dbReference>
<proteinExistence type="inferred from homology"/>
<dbReference type="STRING" id="1448320.A0A319DDH5"/>
<name>A0A319DDH5_9EURO</name>
<dbReference type="VEuPathDB" id="FungiDB:BO71DRAFT_323537"/>
<organism evidence="7 8">
    <name type="scientific">Aspergillus ellipticus CBS 707.79</name>
    <dbReference type="NCBI Taxonomy" id="1448320"/>
    <lineage>
        <taxon>Eukaryota</taxon>
        <taxon>Fungi</taxon>
        <taxon>Dikarya</taxon>
        <taxon>Ascomycota</taxon>
        <taxon>Pezizomycotina</taxon>
        <taxon>Eurotiomycetes</taxon>
        <taxon>Eurotiomycetidae</taxon>
        <taxon>Eurotiales</taxon>
        <taxon>Aspergillaceae</taxon>
        <taxon>Aspergillus</taxon>
        <taxon>Aspergillus subgen. Circumdati</taxon>
    </lineage>
</organism>
<dbReference type="InterPro" id="IPR002935">
    <property type="entry name" value="SAM_O-MeTrfase"/>
</dbReference>
<keyword evidence="8" id="KW-1185">Reference proteome</keyword>
<dbReference type="GO" id="GO:0032259">
    <property type="term" value="P:methylation"/>
    <property type="evidence" value="ECO:0007669"/>
    <property type="project" value="UniProtKB-KW"/>
</dbReference>
<accession>A0A319DDH5</accession>
<dbReference type="GO" id="GO:0008171">
    <property type="term" value="F:O-methyltransferase activity"/>
    <property type="evidence" value="ECO:0007669"/>
    <property type="project" value="InterPro"/>
</dbReference>
<evidence type="ECO:0000256" key="2">
    <source>
        <dbReference type="ARBA" id="ARBA00022603"/>
    </source>
</evidence>
<sequence>NNGRESALLTFIQTHATHATMQNNPAAILAAIDEFGRERDFLMNFGTHKGAIVTKLITDRATRIMVELGGYVGYSAILFGSALQRAGGQKYISLELNPHFADIARSLIHLARLQDVVEVMVGGCRDSLRRLREGYLDGTGVDMFFFDHAKVAYVDDLKLCEELGLVRPGTTVLADNVVVPGTPKYLAYVRRRTGEKVRDAEAEVEAEAEAGRVRVRDGGDFSVGNPYLVYDTLTVRGLGVTGEEDAVEVSYCVGSDSAAMERL</sequence>
<feature type="non-terminal residue" evidence="7">
    <location>
        <position position="1"/>
    </location>
</feature>
<dbReference type="PANTHER" id="PTHR43836">
    <property type="entry name" value="CATECHOL O-METHYLTRANSFERASE 1-RELATED"/>
    <property type="match status" value="1"/>
</dbReference>
<dbReference type="InterPro" id="IPR029063">
    <property type="entry name" value="SAM-dependent_MTases_sf"/>
</dbReference>
<evidence type="ECO:0000256" key="3">
    <source>
        <dbReference type="ARBA" id="ARBA00022679"/>
    </source>
</evidence>
<keyword evidence="2 7" id="KW-0489">Methyltransferase</keyword>
<dbReference type="Proteomes" id="UP000247810">
    <property type="component" value="Unassembled WGS sequence"/>
</dbReference>
<dbReference type="GO" id="GO:0006584">
    <property type="term" value="P:catecholamine metabolic process"/>
    <property type="evidence" value="ECO:0007669"/>
    <property type="project" value="UniProtKB-KW"/>
</dbReference>
<evidence type="ECO:0000313" key="7">
    <source>
        <dbReference type="EMBL" id="PYH95244.1"/>
    </source>
</evidence>
<dbReference type="EMBL" id="KZ825856">
    <property type="protein sequence ID" value="PYH95244.1"/>
    <property type="molecule type" value="Genomic_DNA"/>
</dbReference>
<keyword evidence="5" id="KW-0128">Catecholamine metabolism</keyword>
<dbReference type="EC" id="2.1.1.6" evidence="1"/>
<evidence type="ECO:0000313" key="8">
    <source>
        <dbReference type="Proteomes" id="UP000247810"/>
    </source>
</evidence>
<evidence type="ECO:0000256" key="5">
    <source>
        <dbReference type="ARBA" id="ARBA00022939"/>
    </source>
</evidence>
<dbReference type="OrthoDB" id="186626at2759"/>
<protein>
    <recommendedName>
        <fullName evidence="1">catechol O-methyltransferase</fullName>
        <ecNumber evidence="1">2.1.1.6</ecNumber>
    </recommendedName>
</protein>
<dbReference type="SUPFAM" id="SSF53335">
    <property type="entry name" value="S-adenosyl-L-methionine-dependent methyltransferases"/>
    <property type="match status" value="1"/>
</dbReference>
<keyword evidence="4" id="KW-0949">S-adenosyl-L-methionine</keyword>
<dbReference type="AlphaFoldDB" id="A0A319DDH5"/>
<evidence type="ECO:0000256" key="1">
    <source>
        <dbReference type="ARBA" id="ARBA00012880"/>
    </source>
</evidence>
<reference evidence="7 8" key="1">
    <citation type="submission" date="2018-02" db="EMBL/GenBank/DDBJ databases">
        <title>The genomes of Aspergillus section Nigri reveals drivers in fungal speciation.</title>
        <authorList>
            <consortium name="DOE Joint Genome Institute"/>
            <person name="Vesth T.C."/>
            <person name="Nybo J."/>
            <person name="Theobald S."/>
            <person name="Brandl J."/>
            <person name="Frisvad J.C."/>
            <person name="Nielsen K.F."/>
            <person name="Lyhne E.K."/>
            <person name="Kogle M.E."/>
            <person name="Kuo A."/>
            <person name="Riley R."/>
            <person name="Clum A."/>
            <person name="Nolan M."/>
            <person name="Lipzen A."/>
            <person name="Salamov A."/>
            <person name="Henrissat B."/>
            <person name="Wiebenga A."/>
            <person name="De vries R.P."/>
            <person name="Grigoriev I.V."/>
            <person name="Mortensen U.H."/>
            <person name="Andersen M.R."/>
            <person name="Baker S.E."/>
        </authorList>
    </citation>
    <scope>NUCLEOTIDE SEQUENCE [LARGE SCALE GENOMIC DNA]</scope>
    <source>
        <strain evidence="7 8">CBS 707.79</strain>
    </source>
</reference>
<evidence type="ECO:0000256" key="6">
    <source>
        <dbReference type="ARBA" id="ARBA00023453"/>
    </source>
</evidence>
<gene>
    <name evidence="7" type="ORF">BO71DRAFT_323537</name>
</gene>
<comment type="similarity">
    <text evidence="6">Belongs to the class I-like SAM-binding methyltransferase superfamily. Cation-dependent O-methyltransferase family.</text>
</comment>
<dbReference type="Gene3D" id="3.40.50.150">
    <property type="entry name" value="Vaccinia Virus protein VP39"/>
    <property type="match status" value="1"/>
</dbReference>
<keyword evidence="3 7" id="KW-0808">Transferase</keyword>